<feature type="non-terminal residue" evidence="1">
    <location>
        <position position="1"/>
    </location>
</feature>
<evidence type="ECO:0000313" key="2">
    <source>
        <dbReference type="Proteomes" id="UP000807353"/>
    </source>
</evidence>
<protein>
    <submittedName>
        <fullName evidence="1">Uncharacterized protein</fullName>
    </submittedName>
</protein>
<reference evidence="1" key="1">
    <citation type="submission" date="2020-11" db="EMBL/GenBank/DDBJ databases">
        <authorList>
            <consortium name="DOE Joint Genome Institute"/>
            <person name="Ahrendt S."/>
            <person name="Riley R."/>
            <person name="Andreopoulos W."/>
            <person name="Labutti K."/>
            <person name="Pangilinan J."/>
            <person name="Ruiz-Duenas F.J."/>
            <person name="Barrasa J.M."/>
            <person name="Sanchez-Garcia M."/>
            <person name="Camarero S."/>
            <person name="Miyauchi S."/>
            <person name="Serrano A."/>
            <person name="Linde D."/>
            <person name="Babiker R."/>
            <person name="Drula E."/>
            <person name="Ayuso-Fernandez I."/>
            <person name="Pacheco R."/>
            <person name="Padilla G."/>
            <person name="Ferreira P."/>
            <person name="Barriuso J."/>
            <person name="Kellner H."/>
            <person name="Castanera R."/>
            <person name="Alfaro M."/>
            <person name="Ramirez L."/>
            <person name="Pisabarro A.G."/>
            <person name="Kuo A."/>
            <person name="Tritt A."/>
            <person name="Lipzen A."/>
            <person name="He G."/>
            <person name="Yan M."/>
            <person name="Ng V."/>
            <person name="Cullen D."/>
            <person name="Martin F."/>
            <person name="Rosso M.-N."/>
            <person name="Henrissat B."/>
            <person name="Hibbett D."/>
            <person name="Martinez A.T."/>
            <person name="Grigoriev I.V."/>
        </authorList>
    </citation>
    <scope>NUCLEOTIDE SEQUENCE</scope>
    <source>
        <strain evidence="1">CBS 247.69</strain>
    </source>
</reference>
<dbReference type="Proteomes" id="UP000807353">
    <property type="component" value="Unassembled WGS sequence"/>
</dbReference>
<accession>A0A9P5XTQ7</accession>
<proteinExistence type="predicted"/>
<sequence>PSYARDLIWTDEDNASVKPPTLAHASEIMPPLSPVPTNELLNHKALNTIHNHPHLFTVSSSIDIPAFRNLLISHPNQPLVDSVCNGLQYGFWPWAETSGLNLPTTFGNVYPLRDEGQKKIARAQRDKEI</sequence>
<name>A0A9P5XTQ7_9AGAR</name>
<dbReference type="AlphaFoldDB" id="A0A9P5XTQ7"/>
<dbReference type="EMBL" id="MU150368">
    <property type="protein sequence ID" value="KAF9457517.1"/>
    <property type="molecule type" value="Genomic_DNA"/>
</dbReference>
<feature type="non-terminal residue" evidence="1">
    <location>
        <position position="129"/>
    </location>
</feature>
<organism evidence="1 2">
    <name type="scientific">Collybia nuda</name>
    <dbReference type="NCBI Taxonomy" id="64659"/>
    <lineage>
        <taxon>Eukaryota</taxon>
        <taxon>Fungi</taxon>
        <taxon>Dikarya</taxon>
        <taxon>Basidiomycota</taxon>
        <taxon>Agaricomycotina</taxon>
        <taxon>Agaricomycetes</taxon>
        <taxon>Agaricomycetidae</taxon>
        <taxon>Agaricales</taxon>
        <taxon>Tricholomatineae</taxon>
        <taxon>Clitocybaceae</taxon>
        <taxon>Collybia</taxon>
    </lineage>
</organism>
<gene>
    <name evidence="1" type="ORF">BDZ94DRAFT_1132023</name>
</gene>
<evidence type="ECO:0000313" key="1">
    <source>
        <dbReference type="EMBL" id="KAF9457517.1"/>
    </source>
</evidence>
<keyword evidence="2" id="KW-1185">Reference proteome</keyword>
<comment type="caution">
    <text evidence="1">The sequence shown here is derived from an EMBL/GenBank/DDBJ whole genome shotgun (WGS) entry which is preliminary data.</text>
</comment>
<dbReference type="OrthoDB" id="3254233at2759"/>